<dbReference type="EMBL" id="BSOB01000017">
    <property type="protein sequence ID" value="GLQ93027.1"/>
    <property type="molecule type" value="Genomic_DNA"/>
</dbReference>
<sequence>MSSHDAAGFQGKKIAVTRYQTPDFNAVTVGRAAFGLIGAAAMISAGNALVKENDVHDPAPVLGLSLAEKIASAYSAKVIVNPDVSVAKNDKIQTIIEVYKGADLLLDARTFAWQFVYYPTDWSHYRVNYVAKARLIDVPKKKVVAQAMCQTTQGDDKKPPTKDQLLANQAALLKEYLDKARLACDDLLSKELFGLGSSELRAAAP</sequence>
<protein>
    <submittedName>
        <fullName evidence="1">Uncharacterized protein</fullName>
    </submittedName>
</protein>
<keyword evidence="2" id="KW-1185">Reference proteome</keyword>
<reference evidence="2" key="1">
    <citation type="journal article" date="2019" name="Int. J. Syst. Evol. Microbiol.">
        <title>The Global Catalogue of Microorganisms (GCM) 10K type strain sequencing project: providing services to taxonomists for standard genome sequencing and annotation.</title>
        <authorList>
            <consortium name="The Broad Institute Genomics Platform"/>
            <consortium name="The Broad Institute Genome Sequencing Center for Infectious Disease"/>
            <person name="Wu L."/>
            <person name="Ma J."/>
        </authorList>
    </citation>
    <scope>NUCLEOTIDE SEQUENCE [LARGE SCALE GENOMIC DNA]</scope>
    <source>
        <strain evidence="2">NBRC 111980</strain>
    </source>
</reference>
<dbReference type="Proteomes" id="UP001156670">
    <property type="component" value="Unassembled WGS sequence"/>
</dbReference>
<evidence type="ECO:0000313" key="1">
    <source>
        <dbReference type="EMBL" id="GLQ93027.1"/>
    </source>
</evidence>
<comment type="caution">
    <text evidence="1">The sequence shown here is derived from an EMBL/GenBank/DDBJ whole genome shotgun (WGS) entry which is preliminary data.</text>
</comment>
<accession>A0ABQ5XNT9</accession>
<name>A0ABQ5XNT9_9GAMM</name>
<evidence type="ECO:0000313" key="2">
    <source>
        <dbReference type="Proteomes" id="UP001156670"/>
    </source>
</evidence>
<proteinExistence type="predicted"/>
<organism evidence="1 2">
    <name type="scientific">Dyella acidisoli</name>
    <dbReference type="NCBI Taxonomy" id="1867834"/>
    <lineage>
        <taxon>Bacteria</taxon>
        <taxon>Pseudomonadati</taxon>
        <taxon>Pseudomonadota</taxon>
        <taxon>Gammaproteobacteria</taxon>
        <taxon>Lysobacterales</taxon>
        <taxon>Rhodanobacteraceae</taxon>
        <taxon>Dyella</taxon>
    </lineage>
</organism>
<gene>
    <name evidence="1" type="ORF">GCM10007901_19780</name>
</gene>